<evidence type="ECO:0000313" key="2">
    <source>
        <dbReference type="Proteomes" id="UP001597135"/>
    </source>
</evidence>
<dbReference type="SUPFAM" id="SSF46894">
    <property type="entry name" value="C-terminal effector domain of the bipartite response regulators"/>
    <property type="match status" value="1"/>
</dbReference>
<reference evidence="2" key="1">
    <citation type="journal article" date="2019" name="Int. J. Syst. Evol. Microbiol.">
        <title>The Global Catalogue of Microorganisms (GCM) 10K type strain sequencing project: providing services to taxonomists for standard genome sequencing and annotation.</title>
        <authorList>
            <consortium name="The Broad Institute Genomics Platform"/>
            <consortium name="The Broad Institute Genome Sequencing Center for Infectious Disease"/>
            <person name="Wu L."/>
            <person name="Ma J."/>
        </authorList>
    </citation>
    <scope>NUCLEOTIDE SEQUENCE [LARGE SCALE GENOMIC DNA]</scope>
    <source>
        <strain evidence="2">CCUG 62953</strain>
    </source>
</reference>
<protein>
    <submittedName>
        <fullName evidence="1">Transcriptional regulator</fullName>
    </submittedName>
</protein>
<dbReference type="InterPro" id="IPR036388">
    <property type="entry name" value="WH-like_DNA-bd_sf"/>
</dbReference>
<sequence>MDLLSDSESVLPRLYLLGAFSLTDRDGTDRTPKNKKSRALLALLALSPRGTRTRIWLRDKLWSESDEERASGSLRQAIFDLKRSLEPLGEPIFSSDRNSITLHLEKVWVDLRAFKNGEPMPADLDPQAELLEGLDIADEEFEEWLMMERSAWETFRDDMAERPEATRMTAPVRAVRPSSTNMIAIGLLPGIVHGSEKGAEYIGDYIAESIARTLSEYQPVDIVDLRGGFSPSEDISAAEPDYLIRTRTLVVGDSTSVTFLVYEPGSNALLLSQSMQTRQSDFYEDEFALTNQFVAQNVDHLAKIILHPSTRRQGIRNDHGALLGYRLLAGMFDLDASKMETARQTLVRAQQDSGNALFPSLTAYASSFALGECLGGWDEARRDETEALARDVLQDNPFNSISLACVGHVMGFVLDRHDIAAEIFDRAVQLNPMQAFVWDHLSLHQMYCGDLEKARASSDRAVLLGNYSPISYTYETTACMIATLQGDHGRAVQLGRRALVKRPRFHAALRYTLAALGHMGNTEAAADTRARLLAIDPDFADREVQKERFRLPLPDERRHVLDGIAKAGL</sequence>
<gene>
    <name evidence="1" type="ORF">ACFQ4E_20155</name>
</gene>
<dbReference type="Gene3D" id="1.10.10.10">
    <property type="entry name" value="Winged helix-like DNA-binding domain superfamily/Winged helix DNA-binding domain"/>
    <property type="match status" value="1"/>
</dbReference>
<dbReference type="SUPFAM" id="SSF48452">
    <property type="entry name" value="TPR-like"/>
    <property type="match status" value="1"/>
</dbReference>
<dbReference type="InterPro" id="IPR051677">
    <property type="entry name" value="AfsR-DnrI-RedD_regulator"/>
</dbReference>
<dbReference type="InterPro" id="IPR016032">
    <property type="entry name" value="Sig_transdc_resp-reg_C-effctor"/>
</dbReference>
<proteinExistence type="predicted"/>
<dbReference type="EMBL" id="JBHTMU010000069">
    <property type="protein sequence ID" value="MFD1344753.1"/>
    <property type="molecule type" value="Genomic_DNA"/>
</dbReference>
<name>A0ABW3ZP65_9RHOB</name>
<organism evidence="1 2">
    <name type="scientific">Litorisediminicola beolgyonensis</name>
    <dbReference type="NCBI Taxonomy" id="1173614"/>
    <lineage>
        <taxon>Bacteria</taxon>
        <taxon>Pseudomonadati</taxon>
        <taxon>Pseudomonadota</taxon>
        <taxon>Alphaproteobacteria</taxon>
        <taxon>Rhodobacterales</taxon>
        <taxon>Paracoccaceae</taxon>
        <taxon>Litorisediminicola</taxon>
    </lineage>
</organism>
<keyword evidence="2" id="KW-1185">Reference proteome</keyword>
<dbReference type="InterPro" id="IPR011990">
    <property type="entry name" value="TPR-like_helical_dom_sf"/>
</dbReference>
<dbReference type="PANTHER" id="PTHR35807">
    <property type="entry name" value="TRANSCRIPTIONAL REGULATOR REDD-RELATED"/>
    <property type="match status" value="1"/>
</dbReference>
<comment type="caution">
    <text evidence="1">The sequence shown here is derived from an EMBL/GenBank/DDBJ whole genome shotgun (WGS) entry which is preliminary data.</text>
</comment>
<accession>A0ABW3ZP65</accession>
<dbReference type="Proteomes" id="UP001597135">
    <property type="component" value="Unassembled WGS sequence"/>
</dbReference>
<evidence type="ECO:0000313" key="1">
    <source>
        <dbReference type="EMBL" id="MFD1344753.1"/>
    </source>
</evidence>
<dbReference type="Gene3D" id="1.25.40.10">
    <property type="entry name" value="Tetratricopeptide repeat domain"/>
    <property type="match status" value="1"/>
</dbReference>
<dbReference type="RefSeq" id="WP_386806329.1">
    <property type="nucleotide sequence ID" value="NZ_JBHTMU010000069.1"/>
</dbReference>